<reference evidence="3" key="1">
    <citation type="submission" date="2023-10" db="EMBL/GenBank/DDBJ databases">
        <title>Genome assembly of Pristionchus species.</title>
        <authorList>
            <person name="Yoshida K."/>
            <person name="Sommer R.J."/>
        </authorList>
    </citation>
    <scope>NUCLEOTIDE SEQUENCE</scope>
    <source>
        <strain evidence="3">RS5133</strain>
    </source>
</reference>
<accession>A0AAV5VFI8</accession>
<evidence type="ECO:0000256" key="2">
    <source>
        <dbReference type="SAM" id="Phobius"/>
    </source>
</evidence>
<feature type="non-terminal residue" evidence="3">
    <location>
        <position position="1"/>
    </location>
</feature>
<dbReference type="AlphaFoldDB" id="A0AAV5VFI8"/>
<keyword evidence="2" id="KW-1133">Transmembrane helix</keyword>
<feature type="compositionally biased region" description="Basic and acidic residues" evidence="1">
    <location>
        <begin position="72"/>
        <end position="93"/>
    </location>
</feature>
<evidence type="ECO:0000313" key="3">
    <source>
        <dbReference type="EMBL" id="GMT16695.1"/>
    </source>
</evidence>
<sequence>LLLLTRSLVRVPWLEALEESDVLGEIGENPQFVLAASSRPDETEENRTQDGNANDDSEEANTRHGQVVDALTDDRRPEREAAASDSAQDHEYSDDLLVQRRRVVDPHVAVIRVAEALDGVLHQLHLLFLLLIFVLLLLLSLGVSLVDL</sequence>
<feature type="transmembrane region" description="Helical" evidence="2">
    <location>
        <begin position="126"/>
        <end position="146"/>
    </location>
</feature>
<keyword evidence="4" id="KW-1185">Reference proteome</keyword>
<feature type="region of interest" description="Disordered" evidence="1">
    <location>
        <begin position="35"/>
        <end position="93"/>
    </location>
</feature>
<evidence type="ECO:0000256" key="1">
    <source>
        <dbReference type="SAM" id="MobiDB-lite"/>
    </source>
</evidence>
<gene>
    <name evidence="3" type="ORF">PFISCL1PPCAC_7992</name>
</gene>
<comment type="caution">
    <text evidence="3">The sequence shown here is derived from an EMBL/GenBank/DDBJ whole genome shotgun (WGS) entry which is preliminary data.</text>
</comment>
<evidence type="ECO:0000313" key="4">
    <source>
        <dbReference type="Proteomes" id="UP001432322"/>
    </source>
</evidence>
<dbReference type="EMBL" id="BTSY01000002">
    <property type="protein sequence ID" value="GMT16695.1"/>
    <property type="molecule type" value="Genomic_DNA"/>
</dbReference>
<dbReference type="Proteomes" id="UP001432322">
    <property type="component" value="Unassembled WGS sequence"/>
</dbReference>
<organism evidence="3 4">
    <name type="scientific">Pristionchus fissidentatus</name>
    <dbReference type="NCBI Taxonomy" id="1538716"/>
    <lineage>
        <taxon>Eukaryota</taxon>
        <taxon>Metazoa</taxon>
        <taxon>Ecdysozoa</taxon>
        <taxon>Nematoda</taxon>
        <taxon>Chromadorea</taxon>
        <taxon>Rhabditida</taxon>
        <taxon>Rhabditina</taxon>
        <taxon>Diplogasteromorpha</taxon>
        <taxon>Diplogasteroidea</taxon>
        <taxon>Neodiplogasteridae</taxon>
        <taxon>Pristionchus</taxon>
    </lineage>
</organism>
<proteinExistence type="predicted"/>
<keyword evidence="2" id="KW-0812">Transmembrane</keyword>
<name>A0AAV5VFI8_9BILA</name>
<feature type="compositionally biased region" description="Basic and acidic residues" evidence="1">
    <location>
        <begin position="39"/>
        <end position="48"/>
    </location>
</feature>
<protein>
    <submittedName>
        <fullName evidence="3">Uncharacterized protein</fullName>
    </submittedName>
</protein>
<keyword evidence="2" id="KW-0472">Membrane</keyword>